<feature type="domain" description="J" evidence="4">
    <location>
        <begin position="354"/>
        <end position="419"/>
    </location>
</feature>
<evidence type="ECO:0000313" key="5">
    <source>
        <dbReference type="EMBL" id="GMM49411.1"/>
    </source>
</evidence>
<gene>
    <name evidence="5" type="ORF">DASB73_003690</name>
</gene>
<proteinExistence type="predicted"/>
<dbReference type="InterPro" id="IPR018253">
    <property type="entry name" value="DnaJ_domain_CS"/>
</dbReference>
<dbReference type="Gene3D" id="1.25.40.10">
    <property type="entry name" value="Tetratricopeptide repeat domain"/>
    <property type="match status" value="3"/>
</dbReference>
<dbReference type="AlphaFoldDB" id="A0AAV5RCW3"/>
<feature type="repeat" description="TPR" evidence="3">
    <location>
        <begin position="179"/>
        <end position="212"/>
    </location>
</feature>
<keyword evidence="6" id="KW-1185">Reference proteome</keyword>
<reference evidence="5 6" key="1">
    <citation type="journal article" date="2023" name="Elife">
        <title>Identification of key yeast species and microbe-microbe interactions impacting larval growth of Drosophila in the wild.</title>
        <authorList>
            <person name="Mure A."/>
            <person name="Sugiura Y."/>
            <person name="Maeda R."/>
            <person name="Honda K."/>
            <person name="Sakurai N."/>
            <person name="Takahashi Y."/>
            <person name="Watada M."/>
            <person name="Katoh T."/>
            <person name="Gotoh A."/>
            <person name="Gotoh Y."/>
            <person name="Taniguchi I."/>
            <person name="Nakamura K."/>
            <person name="Hayashi T."/>
            <person name="Katayama T."/>
            <person name="Uemura T."/>
            <person name="Hattori Y."/>
        </authorList>
    </citation>
    <scope>NUCLEOTIDE SEQUENCE [LARGE SCALE GENOMIC DNA]</scope>
    <source>
        <strain evidence="5 6">SB-73</strain>
    </source>
</reference>
<dbReference type="PANTHER" id="PTHR45188:SF2">
    <property type="entry name" value="DNAJ HOMOLOG SUBFAMILY C MEMBER 7"/>
    <property type="match status" value="1"/>
</dbReference>
<dbReference type="PROSITE" id="PS50076">
    <property type="entry name" value="DNAJ_2"/>
    <property type="match status" value="1"/>
</dbReference>
<name>A0AAV5RCW3_STABA</name>
<dbReference type="SUPFAM" id="SSF46565">
    <property type="entry name" value="Chaperone J-domain"/>
    <property type="match status" value="1"/>
</dbReference>
<dbReference type="InterPro" id="IPR019734">
    <property type="entry name" value="TPR_rpt"/>
</dbReference>
<keyword evidence="2 3" id="KW-0802">TPR repeat</keyword>
<dbReference type="SMART" id="SM00028">
    <property type="entry name" value="TPR"/>
    <property type="match status" value="6"/>
</dbReference>
<protein>
    <recommendedName>
        <fullName evidence="4">J domain-containing protein</fullName>
    </recommendedName>
</protein>
<evidence type="ECO:0000256" key="1">
    <source>
        <dbReference type="ARBA" id="ARBA00022737"/>
    </source>
</evidence>
<dbReference type="Pfam" id="PF00226">
    <property type="entry name" value="DnaJ"/>
    <property type="match status" value="1"/>
</dbReference>
<dbReference type="InterPro" id="IPR001623">
    <property type="entry name" value="DnaJ_domain"/>
</dbReference>
<comment type="caution">
    <text evidence="5">The sequence shown here is derived from an EMBL/GenBank/DDBJ whole genome shotgun (WGS) entry which is preliminary data.</text>
</comment>
<dbReference type="PROSITE" id="PS00636">
    <property type="entry name" value="DNAJ_1"/>
    <property type="match status" value="1"/>
</dbReference>
<accession>A0AAV5RCW3</accession>
<feature type="repeat" description="TPR" evidence="3">
    <location>
        <begin position="2"/>
        <end position="35"/>
    </location>
</feature>
<evidence type="ECO:0000259" key="4">
    <source>
        <dbReference type="PROSITE" id="PS50076"/>
    </source>
</evidence>
<sequence length="467" mass="51532">MAEELRNEGNALFKTGDYLGAAAKYTAALAQDPANTALYGNRAAAYMALNRFEDAYTDGSEALNRDPENQKYIARLAKLTGLLGNPTAALQLYSKLSSPASSNDLFPFLEMERNYKQAQNLEGKAAGYALDAAERYLGKGVNIPASWSLLRAKILASTGKTAEAESLVVNLLRREKTPEALLLRARLILQNGNEIESAIAHFRQALQLDPDNSEARVLYKQIRAMDQAKTSGNTAYTARNYSSAISFYTEAIECINGIVSQSIAVSKLYSNRASAHSVLGNHAESIEDAELSLEIDSTFDKPMRLKARSLSKLEKYDESLQAYQAYMQAHPEDTQIRVEVRTVEFEIKKGKRKDLYKILEIEKTASSYEIKRAYRKLALVYHPDKNQGNEEAEEKFKQITEAYETLSDDQKRQRYDSGADIQEEMPFGGGFGGGFGQGFGSPYGAGGGVDPSVLFQMFGNSGFSSGF</sequence>
<dbReference type="EMBL" id="BTGC01000001">
    <property type="protein sequence ID" value="GMM49411.1"/>
    <property type="molecule type" value="Genomic_DNA"/>
</dbReference>
<dbReference type="InterPro" id="IPR036869">
    <property type="entry name" value="J_dom_sf"/>
</dbReference>
<evidence type="ECO:0000313" key="6">
    <source>
        <dbReference type="Proteomes" id="UP001362899"/>
    </source>
</evidence>
<feature type="repeat" description="TPR" evidence="3">
    <location>
        <begin position="36"/>
        <end position="69"/>
    </location>
</feature>
<dbReference type="PANTHER" id="PTHR45188">
    <property type="entry name" value="DNAJ PROTEIN P58IPK HOMOLOG"/>
    <property type="match status" value="1"/>
</dbReference>
<dbReference type="SMART" id="SM00271">
    <property type="entry name" value="DnaJ"/>
    <property type="match status" value="1"/>
</dbReference>
<organism evidence="5 6">
    <name type="scientific">Starmerella bacillaris</name>
    <name type="common">Yeast</name>
    <name type="synonym">Candida zemplinina</name>
    <dbReference type="NCBI Taxonomy" id="1247836"/>
    <lineage>
        <taxon>Eukaryota</taxon>
        <taxon>Fungi</taxon>
        <taxon>Dikarya</taxon>
        <taxon>Ascomycota</taxon>
        <taxon>Saccharomycotina</taxon>
        <taxon>Dipodascomycetes</taxon>
        <taxon>Dipodascales</taxon>
        <taxon>Trichomonascaceae</taxon>
        <taxon>Starmerella</taxon>
    </lineage>
</organism>
<dbReference type="SUPFAM" id="SSF48452">
    <property type="entry name" value="TPR-like"/>
    <property type="match status" value="2"/>
</dbReference>
<evidence type="ECO:0000256" key="2">
    <source>
        <dbReference type="ARBA" id="ARBA00022803"/>
    </source>
</evidence>
<dbReference type="Pfam" id="PF13432">
    <property type="entry name" value="TPR_16"/>
    <property type="match status" value="1"/>
</dbReference>
<dbReference type="CDD" id="cd06257">
    <property type="entry name" value="DnaJ"/>
    <property type="match status" value="1"/>
</dbReference>
<dbReference type="Proteomes" id="UP001362899">
    <property type="component" value="Unassembled WGS sequence"/>
</dbReference>
<dbReference type="PRINTS" id="PR00625">
    <property type="entry name" value="JDOMAIN"/>
</dbReference>
<keyword evidence="1" id="KW-0677">Repeat</keyword>
<evidence type="ECO:0000256" key="3">
    <source>
        <dbReference type="PROSITE-ProRule" id="PRU00339"/>
    </source>
</evidence>
<dbReference type="Gene3D" id="1.10.287.110">
    <property type="entry name" value="DnaJ domain"/>
    <property type="match status" value="1"/>
</dbReference>
<dbReference type="Pfam" id="PF14559">
    <property type="entry name" value="TPR_19"/>
    <property type="match status" value="1"/>
</dbReference>
<dbReference type="InterPro" id="IPR011990">
    <property type="entry name" value="TPR-like_helical_dom_sf"/>
</dbReference>
<dbReference type="PROSITE" id="PS50005">
    <property type="entry name" value="TPR"/>
    <property type="match status" value="3"/>
</dbReference>